<gene>
    <name evidence="2" type="ORF">H8B19_09440</name>
</gene>
<feature type="chain" id="PRO_5035161254" evidence="1">
    <location>
        <begin position="19"/>
        <end position="115"/>
    </location>
</feature>
<comment type="caution">
    <text evidence="2">The sequence shown here is derived from an EMBL/GenBank/DDBJ whole genome shotgun (WGS) entry which is preliminary data.</text>
</comment>
<keyword evidence="1" id="KW-0732">Signal</keyword>
<reference evidence="2" key="2">
    <citation type="submission" date="2020-08" db="EMBL/GenBank/DDBJ databases">
        <authorList>
            <person name="Lai Q."/>
        </authorList>
    </citation>
    <scope>NUCLEOTIDE SEQUENCE</scope>
    <source>
        <strain evidence="2">S27-2</strain>
    </source>
</reference>
<keyword evidence="3" id="KW-1185">Reference proteome</keyword>
<accession>A0A8J6M2A8</accession>
<feature type="signal peptide" evidence="1">
    <location>
        <begin position="1"/>
        <end position="18"/>
    </location>
</feature>
<proteinExistence type="predicted"/>
<evidence type="ECO:0000313" key="2">
    <source>
        <dbReference type="EMBL" id="MBC3766103.1"/>
    </source>
</evidence>
<dbReference type="Proteomes" id="UP000601768">
    <property type="component" value="Unassembled WGS sequence"/>
</dbReference>
<dbReference type="EMBL" id="JACNEP010000006">
    <property type="protein sequence ID" value="MBC3766103.1"/>
    <property type="molecule type" value="Genomic_DNA"/>
</dbReference>
<dbReference type="AlphaFoldDB" id="A0A8J6M2A8"/>
<name>A0A8J6M2A8_9ALTE</name>
<reference evidence="2" key="1">
    <citation type="journal article" date="2018" name="Int. J. Syst. Evol. Microbiol.">
        <title>Neptunicella marina gen. nov., sp. nov., isolated from surface seawater.</title>
        <authorList>
            <person name="Liu X."/>
            <person name="Lai Q."/>
            <person name="Du Y."/>
            <person name="Zhang X."/>
            <person name="Liu Z."/>
            <person name="Sun F."/>
            <person name="Shao Z."/>
        </authorList>
    </citation>
    <scope>NUCLEOTIDE SEQUENCE</scope>
    <source>
        <strain evidence="2">S27-2</strain>
    </source>
</reference>
<organism evidence="2 3">
    <name type="scientific">Neptunicella marina</name>
    <dbReference type="NCBI Taxonomy" id="2125989"/>
    <lineage>
        <taxon>Bacteria</taxon>
        <taxon>Pseudomonadati</taxon>
        <taxon>Pseudomonadota</taxon>
        <taxon>Gammaproteobacteria</taxon>
        <taxon>Alteromonadales</taxon>
        <taxon>Alteromonadaceae</taxon>
        <taxon>Neptunicella</taxon>
    </lineage>
</organism>
<sequence length="115" mass="12940">MTKFLVLLMLSIAIFSHAGEDLRDPTRPKVMVNKPGTSVADPSAPFSDIRLSAIIYNQDRQYAIINQQPRKVGDSWESYTLISMTADSVTLSRNNVEKTFDIYNINVKQDIANAF</sequence>
<evidence type="ECO:0000256" key="1">
    <source>
        <dbReference type="SAM" id="SignalP"/>
    </source>
</evidence>
<evidence type="ECO:0000313" key="3">
    <source>
        <dbReference type="Proteomes" id="UP000601768"/>
    </source>
</evidence>
<protein>
    <submittedName>
        <fullName evidence="2">Uncharacterized protein</fullName>
    </submittedName>
</protein>
<dbReference type="RefSeq" id="WP_186506575.1">
    <property type="nucleotide sequence ID" value="NZ_JACNEP010000006.1"/>
</dbReference>